<keyword evidence="2" id="KW-1185">Reference proteome</keyword>
<evidence type="ECO:0000313" key="2">
    <source>
        <dbReference type="Proteomes" id="UP001177021"/>
    </source>
</evidence>
<accession>A0ACB0KVK3</accession>
<reference evidence="1" key="1">
    <citation type="submission" date="2023-10" db="EMBL/GenBank/DDBJ databases">
        <authorList>
            <person name="Rodriguez Cubillos JULIANA M."/>
            <person name="De Vega J."/>
        </authorList>
    </citation>
    <scope>NUCLEOTIDE SEQUENCE</scope>
</reference>
<comment type="caution">
    <text evidence="1">The sequence shown here is derived from an EMBL/GenBank/DDBJ whole genome shotgun (WGS) entry which is preliminary data.</text>
</comment>
<gene>
    <name evidence="1" type="ORF">MILVUS5_LOCUS26968</name>
</gene>
<name>A0ACB0KVK3_TRIPR</name>
<protein>
    <submittedName>
        <fullName evidence="1">Uncharacterized protein</fullName>
    </submittedName>
</protein>
<proteinExistence type="predicted"/>
<dbReference type="Proteomes" id="UP001177021">
    <property type="component" value="Unassembled WGS sequence"/>
</dbReference>
<organism evidence="1 2">
    <name type="scientific">Trifolium pratense</name>
    <name type="common">Red clover</name>
    <dbReference type="NCBI Taxonomy" id="57577"/>
    <lineage>
        <taxon>Eukaryota</taxon>
        <taxon>Viridiplantae</taxon>
        <taxon>Streptophyta</taxon>
        <taxon>Embryophyta</taxon>
        <taxon>Tracheophyta</taxon>
        <taxon>Spermatophyta</taxon>
        <taxon>Magnoliopsida</taxon>
        <taxon>eudicotyledons</taxon>
        <taxon>Gunneridae</taxon>
        <taxon>Pentapetalae</taxon>
        <taxon>rosids</taxon>
        <taxon>fabids</taxon>
        <taxon>Fabales</taxon>
        <taxon>Fabaceae</taxon>
        <taxon>Papilionoideae</taxon>
        <taxon>50 kb inversion clade</taxon>
        <taxon>NPAAA clade</taxon>
        <taxon>Hologalegina</taxon>
        <taxon>IRL clade</taxon>
        <taxon>Trifolieae</taxon>
        <taxon>Trifolium</taxon>
    </lineage>
</organism>
<evidence type="ECO:0000313" key="1">
    <source>
        <dbReference type="EMBL" id="CAJ2661200.1"/>
    </source>
</evidence>
<sequence length="122" mass="13929">MEKGLVCSAFDDIADLVPGKERVRIKARIVRLWKVPAFLNPNESGSIELVLVDHKGGKIHASVRKQLIHVFESRLEEAKCFEMREIVAVKKVQEPRIANHALADLIDVETLKRLHDVELEER</sequence>
<dbReference type="EMBL" id="CASHSV030000311">
    <property type="protein sequence ID" value="CAJ2661200.1"/>
    <property type="molecule type" value="Genomic_DNA"/>
</dbReference>